<accession>A0A840E634</accession>
<evidence type="ECO:0000313" key="2">
    <source>
        <dbReference type="Proteomes" id="UP000576209"/>
    </source>
</evidence>
<keyword evidence="2" id="KW-1185">Reference proteome</keyword>
<dbReference type="Pfam" id="PF09982">
    <property type="entry name" value="LpxR"/>
    <property type="match status" value="1"/>
</dbReference>
<dbReference type="Gene3D" id="2.40.128.140">
    <property type="entry name" value="Outer membrane protein"/>
    <property type="match status" value="1"/>
</dbReference>
<protein>
    <recommendedName>
        <fullName evidence="3">Lipid A deacylase LpxR family protein</fullName>
    </recommendedName>
</protein>
<name>A0A840E634_9BACT</name>
<sequence>MSLPLLTQEADSHFVRLTYANDYFTATDYYFTQGIRLEYGRRHRRFFVAQEGYTPTSIRADQILVGDRPYAGALFIGYGMADRAAGRGCNACDEAQYSWEISLGVIGPASLAAAEQKWIHRQTGNVEPRGWKYQIENDLLLNAKLQLAQPLVTARHFSVRGVAATEVGTYRIHTEFSLPTEVGWLPTAARKGGTWLYFRPAFRLVGYDATLQGGIFNGGRSPYTLVGSQLSRMVGTVTGGVHFGVAGISVDFSHTYLSKEFQSGRSHAWGTVVLGYSW</sequence>
<dbReference type="AlphaFoldDB" id="A0A840E634"/>
<evidence type="ECO:0008006" key="3">
    <source>
        <dbReference type="Google" id="ProtNLM"/>
    </source>
</evidence>
<reference evidence="1 2" key="1">
    <citation type="submission" date="2020-08" db="EMBL/GenBank/DDBJ databases">
        <title>Genomic Encyclopedia of Type Strains, Phase IV (KMG-IV): sequencing the most valuable type-strain genomes for metagenomic binning, comparative biology and taxonomic classification.</title>
        <authorList>
            <person name="Goeker M."/>
        </authorList>
    </citation>
    <scope>NUCLEOTIDE SEQUENCE [LARGE SCALE GENOMIC DNA]</scope>
    <source>
        <strain evidence="1 2">DSM 105137</strain>
    </source>
</reference>
<dbReference type="InterPro" id="IPR018707">
    <property type="entry name" value="LpxR"/>
</dbReference>
<organism evidence="1 2">
    <name type="scientific">Neolewinella aquimaris</name>
    <dbReference type="NCBI Taxonomy" id="1835722"/>
    <lineage>
        <taxon>Bacteria</taxon>
        <taxon>Pseudomonadati</taxon>
        <taxon>Bacteroidota</taxon>
        <taxon>Saprospiria</taxon>
        <taxon>Saprospirales</taxon>
        <taxon>Lewinellaceae</taxon>
        <taxon>Neolewinella</taxon>
    </lineage>
</organism>
<dbReference type="InterPro" id="IPR037107">
    <property type="entry name" value="Put_OMP_sf"/>
</dbReference>
<dbReference type="Proteomes" id="UP000576209">
    <property type="component" value="Unassembled WGS sequence"/>
</dbReference>
<comment type="caution">
    <text evidence="1">The sequence shown here is derived from an EMBL/GenBank/DDBJ whole genome shotgun (WGS) entry which is preliminary data.</text>
</comment>
<evidence type="ECO:0000313" key="1">
    <source>
        <dbReference type="EMBL" id="MBB4080641.1"/>
    </source>
</evidence>
<dbReference type="RefSeq" id="WP_183496869.1">
    <property type="nucleotide sequence ID" value="NZ_JACIFF010000009.1"/>
</dbReference>
<proteinExistence type="predicted"/>
<dbReference type="EMBL" id="JACIFF010000009">
    <property type="protein sequence ID" value="MBB4080641.1"/>
    <property type="molecule type" value="Genomic_DNA"/>
</dbReference>
<gene>
    <name evidence="1" type="ORF">GGR28_003276</name>
</gene>